<dbReference type="AlphaFoldDB" id="A0AAV2FYS1"/>
<evidence type="ECO:0000256" key="1">
    <source>
        <dbReference type="PROSITE-ProRule" id="PRU10141"/>
    </source>
</evidence>
<dbReference type="GO" id="GO:0004672">
    <property type="term" value="F:protein kinase activity"/>
    <property type="evidence" value="ECO:0007669"/>
    <property type="project" value="InterPro"/>
</dbReference>
<dbReference type="InterPro" id="IPR000719">
    <property type="entry name" value="Prot_kinase_dom"/>
</dbReference>
<accession>A0AAV2FYS1</accession>
<dbReference type="PROSITE" id="PS50011">
    <property type="entry name" value="PROTEIN_KINASE_DOM"/>
    <property type="match status" value="1"/>
</dbReference>
<feature type="binding site" evidence="1">
    <location>
        <position position="35"/>
    </location>
    <ligand>
        <name>ATP</name>
        <dbReference type="ChEBI" id="CHEBI:30616"/>
    </ligand>
</feature>
<proteinExistence type="predicted"/>
<organism evidence="3 4">
    <name type="scientific">Linum trigynum</name>
    <dbReference type="NCBI Taxonomy" id="586398"/>
    <lineage>
        <taxon>Eukaryota</taxon>
        <taxon>Viridiplantae</taxon>
        <taxon>Streptophyta</taxon>
        <taxon>Embryophyta</taxon>
        <taxon>Tracheophyta</taxon>
        <taxon>Spermatophyta</taxon>
        <taxon>Magnoliopsida</taxon>
        <taxon>eudicotyledons</taxon>
        <taxon>Gunneridae</taxon>
        <taxon>Pentapetalae</taxon>
        <taxon>rosids</taxon>
        <taxon>fabids</taxon>
        <taxon>Malpighiales</taxon>
        <taxon>Linaceae</taxon>
        <taxon>Linum</taxon>
    </lineage>
</organism>
<keyword evidence="1" id="KW-0547">Nucleotide-binding</keyword>
<evidence type="ECO:0000259" key="2">
    <source>
        <dbReference type="PROSITE" id="PS50011"/>
    </source>
</evidence>
<dbReference type="GO" id="GO:0005524">
    <property type="term" value="F:ATP binding"/>
    <property type="evidence" value="ECO:0007669"/>
    <property type="project" value="UniProtKB-UniRule"/>
</dbReference>
<dbReference type="PANTHER" id="PTHR48011:SF51">
    <property type="entry name" value="PROTEIN KINASE SUPERFAMILY PROTEIN"/>
    <property type="match status" value="1"/>
</dbReference>
<dbReference type="Proteomes" id="UP001497516">
    <property type="component" value="Chromosome 7"/>
</dbReference>
<dbReference type="InterPro" id="IPR011009">
    <property type="entry name" value="Kinase-like_dom_sf"/>
</dbReference>
<keyword evidence="4" id="KW-1185">Reference proteome</keyword>
<keyword evidence="1" id="KW-0067">ATP-binding</keyword>
<protein>
    <recommendedName>
        <fullName evidence="2">Protein kinase domain-containing protein</fullName>
    </recommendedName>
</protein>
<dbReference type="PROSITE" id="PS00107">
    <property type="entry name" value="PROTEIN_KINASE_ATP"/>
    <property type="match status" value="1"/>
</dbReference>
<evidence type="ECO:0000313" key="3">
    <source>
        <dbReference type="EMBL" id="CAL1403456.1"/>
    </source>
</evidence>
<dbReference type="Pfam" id="PF00069">
    <property type="entry name" value="Pkinase"/>
    <property type="match status" value="1"/>
</dbReference>
<gene>
    <name evidence="3" type="ORF">LTRI10_LOCUS43392</name>
</gene>
<dbReference type="InterPro" id="IPR052751">
    <property type="entry name" value="Plant_MAPKKK"/>
</dbReference>
<dbReference type="GO" id="GO:0007165">
    <property type="term" value="P:signal transduction"/>
    <property type="evidence" value="ECO:0007669"/>
    <property type="project" value="TreeGrafter"/>
</dbReference>
<dbReference type="SUPFAM" id="SSF56112">
    <property type="entry name" value="Protein kinase-like (PK-like)"/>
    <property type="match status" value="1"/>
</dbReference>
<dbReference type="SMART" id="SM00220">
    <property type="entry name" value="S_TKc"/>
    <property type="match status" value="1"/>
</dbReference>
<feature type="domain" description="Protein kinase" evidence="2">
    <location>
        <begin position="3"/>
        <end position="276"/>
    </location>
</feature>
<sequence length="320" mass="35880">MEWDRGMRLGKGSFGEVFIAIPKDPESRKNKMAVKTSSEDRAESLSVEHQILRKFLGTPGIIQCLDGGPSEKRTYNLFLEYASEGSLSDLISKYGEEEGTGIPENHVRVYTRMILQALSSIHSLGYVHCDIKPRNILAFPGSPASEYGIRGEETIRELKVADFGLAVETWKLIQGRGNKNRGTPRYVPPEVVVDGRVTPAMDIWALGCTVLEMLTGEIPWTRLHDIEDVLMEVREGCRPEFPGWLSVSGKDFLSKCFAKDYHRRPDADSLLRHPFVSGGCGFQKTKVIEQVQQKQRLPGAAGFPLLPHEFCERYRAGLQV</sequence>
<name>A0AAV2FYS1_9ROSI</name>
<reference evidence="3 4" key="1">
    <citation type="submission" date="2024-04" db="EMBL/GenBank/DDBJ databases">
        <authorList>
            <person name="Fracassetti M."/>
        </authorList>
    </citation>
    <scope>NUCLEOTIDE SEQUENCE [LARGE SCALE GENOMIC DNA]</scope>
</reference>
<dbReference type="PANTHER" id="PTHR48011">
    <property type="entry name" value="CCR4-NOT TRANSCRIPTIONAL COMPLEX SUBUNIT CAF120-RELATED"/>
    <property type="match status" value="1"/>
</dbReference>
<dbReference type="Gene3D" id="1.10.510.10">
    <property type="entry name" value="Transferase(Phosphotransferase) domain 1"/>
    <property type="match status" value="1"/>
</dbReference>
<dbReference type="EMBL" id="OZ034820">
    <property type="protein sequence ID" value="CAL1403456.1"/>
    <property type="molecule type" value="Genomic_DNA"/>
</dbReference>
<evidence type="ECO:0000313" key="4">
    <source>
        <dbReference type="Proteomes" id="UP001497516"/>
    </source>
</evidence>
<dbReference type="InterPro" id="IPR017441">
    <property type="entry name" value="Protein_kinase_ATP_BS"/>
</dbReference>